<dbReference type="PROSITE" id="PS50103">
    <property type="entry name" value="ZF_C3H1"/>
    <property type="match status" value="1"/>
</dbReference>
<reference evidence="4 5" key="1">
    <citation type="submission" date="2024-02" db="EMBL/GenBank/DDBJ databases">
        <authorList>
            <person name="Chen Y."/>
            <person name="Shah S."/>
            <person name="Dougan E. K."/>
            <person name="Thang M."/>
            <person name="Chan C."/>
        </authorList>
    </citation>
    <scope>NUCLEOTIDE SEQUENCE [LARGE SCALE GENOMIC DNA]</scope>
</reference>
<feature type="compositionally biased region" description="Gly residues" evidence="2">
    <location>
        <begin position="712"/>
        <end position="723"/>
    </location>
</feature>
<feature type="compositionally biased region" description="Basic and acidic residues" evidence="2">
    <location>
        <begin position="861"/>
        <end position="870"/>
    </location>
</feature>
<feature type="compositionally biased region" description="Basic and acidic residues" evidence="2">
    <location>
        <begin position="164"/>
        <end position="176"/>
    </location>
</feature>
<feature type="region of interest" description="Disordered" evidence="2">
    <location>
        <begin position="1"/>
        <end position="52"/>
    </location>
</feature>
<keyword evidence="1" id="KW-0863">Zinc-finger</keyword>
<sequence>MKTARATKQVRARREDRSPLLPVARMRARELLTGGSTGPGKGRPTRKPVPPNEAMVLPAPGRSTLGNMGRRPDVVRDLARFYRLSSPVDLLAGHRHHCFGDAAADLLDLRLGGQQLPYDLLVTDGVAVARMRHGAIRGRTNRHGFLCRCDSVHGASHRRGPRPGSEEDRTPRRDLSETESEEEDNPCQADAIAWKEGTQIKRLSKERCKDAACTWVKLLNDDGIQSSGGELHWDGLQASCQLCARHQDEGYALSKSRRACSVEGCEKAAQTDVTPKRGAQNEAAELRGISSPPRLNGATSDAVHLLPEATVEDQVLSGLTWEEIAGIPDEEMRKRAVSLKQRGSSEASRPSEARRKPTRSEDPELGQALFEYLEARQLGGALGTPEVPTQPSVGNYGLTRPTPQSLFRPNPAGENHGGRTDAVDALAHATRAFRAGAYTDAEAPAADETTKALQAIAKSLTSKEDALAQDRGKLASIGRLEERIVFLLRGCDTLSVTLCPGVVGKELFHALRIAGTQARPQLRRIEFPCNIQNRHSYGFAAVQIGGKSPNTIPEYCLSAGDFPLTSEEDFDNYGGTPDLKLEKKGRYPNTLTSWFRAALRQSWAFACLFGEEYYPVLEKDETPTFARLKVFALSPGPDGQPWLQLPGTFRLDDETQYFCTDMLPRMQRQLSRACWAGAQKRGAGGGGRAAGGGEQAEARTEPGDAPAPPRGGRAGSDAAGGAGPPKLLGPGLTPKEASRSLDHRPKDQQGQYLCWDYLGHRGCNKGSACPHSHKAIPKWTSLDYTVQLQLLRRGGLRNSKAKTSEEVEREFTRIRAEQAAKAAASKQEGIAAAKAKASTTQKAGQAQTGTGNGTAEGASRAGERTHEDALTERWWQDVDANAATLTRSSASFEDTERAAHMREVDAAEQNLGPYPSGLVGVYLRNRLLRQREETNQAPGLDDVTQLLEEAVALGGPELAEEAARLLEARGLHRKAGESPVVQLSPVTWNSSIGAGTLTWNGVGQWAMFDYQDQLQIPPDFCDRLGFATAETEPKQCLLLHVAAAYLSAPGAPLPGAEAVQELAVEWRERWSCQARVVEDSLGPVPSRITQAEADVRVFHHDLLHFGHDRDYRTLVAHPLDEWAELGLAVLRVDAYMRPSVEVICGSGYNGLAEHTRWVLIHRGHMRLLRPDQPCVPPLGSREIEAAGWEAYLEGAEGSPLLEASRLLQCSAQDAACPLRSLLPLLPPAGHPVPLLVFGTADTHVSADGAWGPLPDAAAVASAIVPLRLAAAQLQAGGHCVIEAPLYRRAWADKATRVQLAGAAWHAARQAGRLFGLDPGVTMLRASFQFSLPVSAVLAALCPGGGGGEGDPAAILGKVQRLRECFERGDTHSDVENYVESSVRWGKLFPQSGPSVGPAPSWLPTELPKETAEAAESYLRSVHNVPYSLEAGNTLLGLCGSPGEQEGKTIFRVCPVLATIEFSELKWQAAPPHPEERFFGAVSRQDIQTALQSIAASLGEDAQAYTPHSLRQMKLLMRVLRQRL</sequence>
<evidence type="ECO:0000256" key="1">
    <source>
        <dbReference type="PROSITE-ProRule" id="PRU00723"/>
    </source>
</evidence>
<feature type="region of interest" description="Disordered" evidence="2">
    <location>
        <begin position="681"/>
        <end position="745"/>
    </location>
</feature>
<feature type="compositionally biased region" description="Low complexity" evidence="2">
    <location>
        <begin position="835"/>
        <end position="858"/>
    </location>
</feature>
<feature type="region of interest" description="Disordered" evidence="2">
    <location>
        <begin position="332"/>
        <end position="363"/>
    </location>
</feature>
<evidence type="ECO:0000313" key="5">
    <source>
        <dbReference type="Proteomes" id="UP001642484"/>
    </source>
</evidence>
<feature type="region of interest" description="Disordered" evidence="2">
    <location>
        <begin position="381"/>
        <end position="401"/>
    </location>
</feature>
<name>A0ABP0SKD6_9DINO</name>
<feature type="compositionally biased region" description="Basic and acidic residues" evidence="2">
    <location>
        <begin position="349"/>
        <end position="362"/>
    </location>
</feature>
<feature type="zinc finger region" description="C3H1-type" evidence="1">
    <location>
        <begin position="748"/>
        <end position="776"/>
    </location>
</feature>
<feature type="region of interest" description="Disordered" evidence="2">
    <location>
        <begin position="835"/>
        <end position="870"/>
    </location>
</feature>
<feature type="compositionally biased region" description="Gly residues" evidence="2">
    <location>
        <begin position="682"/>
        <end position="694"/>
    </location>
</feature>
<evidence type="ECO:0000313" key="4">
    <source>
        <dbReference type="EMBL" id="CAK9112838.1"/>
    </source>
</evidence>
<dbReference type="EMBL" id="CAXAMN010027772">
    <property type="protein sequence ID" value="CAK9112838.1"/>
    <property type="molecule type" value="Genomic_DNA"/>
</dbReference>
<dbReference type="Proteomes" id="UP001642484">
    <property type="component" value="Unassembled WGS sequence"/>
</dbReference>
<dbReference type="InterPro" id="IPR000571">
    <property type="entry name" value="Znf_CCCH"/>
</dbReference>
<gene>
    <name evidence="4" type="ORF">CCMP2556_LOCUS52272</name>
</gene>
<accession>A0ABP0SKD6</accession>
<evidence type="ECO:0000256" key="2">
    <source>
        <dbReference type="SAM" id="MobiDB-lite"/>
    </source>
</evidence>
<organism evidence="4 5">
    <name type="scientific">Durusdinium trenchii</name>
    <dbReference type="NCBI Taxonomy" id="1381693"/>
    <lineage>
        <taxon>Eukaryota</taxon>
        <taxon>Sar</taxon>
        <taxon>Alveolata</taxon>
        <taxon>Dinophyceae</taxon>
        <taxon>Suessiales</taxon>
        <taxon>Symbiodiniaceae</taxon>
        <taxon>Durusdinium</taxon>
    </lineage>
</organism>
<comment type="caution">
    <text evidence="4">The sequence shown here is derived from an EMBL/GenBank/DDBJ whole genome shotgun (WGS) entry which is preliminary data.</text>
</comment>
<keyword evidence="5" id="KW-1185">Reference proteome</keyword>
<keyword evidence="1" id="KW-0479">Metal-binding</keyword>
<keyword evidence="1" id="KW-0862">Zinc</keyword>
<protein>
    <recommendedName>
        <fullName evidence="3">C3H1-type domain-containing protein</fullName>
    </recommendedName>
</protein>
<feature type="domain" description="C3H1-type" evidence="3">
    <location>
        <begin position="748"/>
        <end position="776"/>
    </location>
</feature>
<feature type="region of interest" description="Disordered" evidence="2">
    <location>
        <begin position="153"/>
        <end position="187"/>
    </location>
</feature>
<feature type="compositionally biased region" description="Basic and acidic residues" evidence="2">
    <location>
        <begin position="736"/>
        <end position="745"/>
    </location>
</feature>
<proteinExistence type="predicted"/>
<evidence type="ECO:0000259" key="3">
    <source>
        <dbReference type="PROSITE" id="PS50103"/>
    </source>
</evidence>